<dbReference type="EnsemblMetazoa" id="XM_038223494.1">
    <property type="protein sequence ID" value="XP_038079422.1"/>
    <property type="gene ID" value="LOC119746517"/>
</dbReference>
<dbReference type="InterPro" id="IPR015943">
    <property type="entry name" value="WD40/YVTN_repeat-like_dom_sf"/>
</dbReference>
<dbReference type="Pfam" id="PF12937">
    <property type="entry name" value="F-box-like"/>
    <property type="match status" value="1"/>
</dbReference>
<dbReference type="GO" id="GO:1990234">
    <property type="term" value="C:transferase complex"/>
    <property type="evidence" value="ECO:0007669"/>
    <property type="project" value="UniProtKB-ARBA"/>
</dbReference>
<dbReference type="PROSITE" id="PS50181">
    <property type="entry name" value="FBOX"/>
    <property type="match status" value="1"/>
</dbReference>
<dbReference type="SUPFAM" id="SSF81383">
    <property type="entry name" value="F-box domain"/>
    <property type="match status" value="1"/>
</dbReference>
<evidence type="ECO:0000259" key="4">
    <source>
        <dbReference type="PROSITE" id="PS50181"/>
    </source>
</evidence>
<keyword evidence="1 3" id="KW-0853">WD repeat</keyword>
<organism evidence="5 6">
    <name type="scientific">Patiria miniata</name>
    <name type="common">Bat star</name>
    <name type="synonym">Asterina miniata</name>
    <dbReference type="NCBI Taxonomy" id="46514"/>
    <lineage>
        <taxon>Eukaryota</taxon>
        <taxon>Metazoa</taxon>
        <taxon>Echinodermata</taxon>
        <taxon>Eleutherozoa</taxon>
        <taxon>Asterozoa</taxon>
        <taxon>Asteroidea</taxon>
        <taxon>Valvatacea</taxon>
        <taxon>Valvatida</taxon>
        <taxon>Asterinidae</taxon>
        <taxon>Patiria</taxon>
    </lineage>
</organism>
<dbReference type="InterPro" id="IPR036047">
    <property type="entry name" value="F-box-like_dom_sf"/>
</dbReference>
<feature type="domain" description="F-box" evidence="4">
    <location>
        <begin position="12"/>
        <end position="58"/>
    </location>
</feature>
<dbReference type="InterPro" id="IPR001810">
    <property type="entry name" value="F-box_dom"/>
</dbReference>
<evidence type="ECO:0000313" key="5">
    <source>
        <dbReference type="EnsemblMetazoa" id="XP_038079422.1"/>
    </source>
</evidence>
<dbReference type="PANTHER" id="PTHR22847:SF637">
    <property type="entry name" value="WD REPEAT DOMAIN 5B"/>
    <property type="match status" value="1"/>
</dbReference>
<name>A0A914BU67_PATMI</name>
<protein>
    <recommendedName>
        <fullName evidence="4">F-box domain-containing protein</fullName>
    </recommendedName>
</protein>
<dbReference type="OrthoDB" id="6577359at2759"/>
<evidence type="ECO:0000256" key="3">
    <source>
        <dbReference type="PROSITE-ProRule" id="PRU00221"/>
    </source>
</evidence>
<proteinExistence type="predicted"/>
<evidence type="ECO:0000313" key="6">
    <source>
        <dbReference type="Proteomes" id="UP000887568"/>
    </source>
</evidence>
<keyword evidence="2" id="KW-0677">Repeat</keyword>
<keyword evidence="6" id="KW-1185">Reference proteome</keyword>
<dbReference type="AlphaFoldDB" id="A0A914BU67"/>
<feature type="repeat" description="WD" evidence="3">
    <location>
        <begin position="334"/>
        <end position="373"/>
    </location>
</feature>
<dbReference type="Gene3D" id="1.20.1280.50">
    <property type="match status" value="1"/>
</dbReference>
<dbReference type="SMART" id="SM00320">
    <property type="entry name" value="WD40"/>
    <property type="match status" value="2"/>
</dbReference>
<dbReference type="Gene3D" id="2.130.10.10">
    <property type="entry name" value="YVTN repeat-like/Quinoprotein amine dehydrogenase"/>
    <property type="match status" value="2"/>
</dbReference>
<dbReference type="RefSeq" id="XP_038079422.1">
    <property type="nucleotide sequence ID" value="XM_038223494.1"/>
</dbReference>
<dbReference type="GeneID" id="119746517"/>
<dbReference type="SUPFAM" id="SSF50998">
    <property type="entry name" value="Quinoprotein alcohol dehydrogenase-like"/>
    <property type="match status" value="1"/>
</dbReference>
<dbReference type="InterPro" id="IPR011047">
    <property type="entry name" value="Quinoprotein_ADH-like_sf"/>
</dbReference>
<dbReference type="Pfam" id="PF00400">
    <property type="entry name" value="WD40"/>
    <property type="match status" value="1"/>
</dbReference>
<accession>A0A914BU67</accession>
<dbReference type="Proteomes" id="UP000887568">
    <property type="component" value="Unplaced"/>
</dbReference>
<dbReference type="InterPro" id="IPR001680">
    <property type="entry name" value="WD40_rpt"/>
</dbReference>
<sequence>MGQTTGKKSISLDPVDYLPNDMLWKIFGFLSVEDLCHLAVCSKAWRNVTNTNILWLHNCKLRDWERFGTEVDLRKDKPIHSTETINSGASPTFQVDLVITGDCNLKDLAPTCEWKEVYMRAWHLDRNWSEGRYWVHRLALPELSAVKTNCVSSDGRTFVAGEELGFVRLWDLNSGSLLRKIQTSGLITSPYQGVRKMVLKNNIGFAAFMGGVLVFEASTGKVLKLIRPGHDNDFDRYTPSGLYMEEDKVIVSYSLQSGRESEGVPVHIWDISGSVERGDVACTETKLCTDSLNVSMRREMECFACQGHWVITSFEDETAFILWDTRTSQHVRIYKGHSAEVRCGHLDEDTIMTGDSDGEIKVWTTDSDFCLKTLSTKHPEYSNFTCKFLLFNDKGIAAFFKPRRWACEENFGFLVFWSRDGTPLNKYGSTVKDYKVHGDRLVILHALDNLQVSVLEVSTGKCLLIREFDGKRDNTLHMDDTKIVLKFEDGDVVILQYW</sequence>
<dbReference type="PROSITE" id="PS50082">
    <property type="entry name" value="WD_REPEATS_2"/>
    <property type="match status" value="1"/>
</dbReference>
<evidence type="ECO:0000256" key="1">
    <source>
        <dbReference type="ARBA" id="ARBA00022574"/>
    </source>
</evidence>
<evidence type="ECO:0000256" key="2">
    <source>
        <dbReference type="ARBA" id="ARBA00022737"/>
    </source>
</evidence>
<dbReference type="PANTHER" id="PTHR22847">
    <property type="entry name" value="WD40 REPEAT PROTEIN"/>
    <property type="match status" value="1"/>
</dbReference>
<reference evidence="5" key="1">
    <citation type="submission" date="2022-11" db="UniProtKB">
        <authorList>
            <consortium name="EnsemblMetazoa"/>
        </authorList>
    </citation>
    <scope>IDENTIFICATION</scope>
</reference>